<dbReference type="AlphaFoldDB" id="A0A5J4QGU2"/>
<dbReference type="EMBL" id="SNRY01003771">
    <property type="protein sequence ID" value="KAA6319793.1"/>
    <property type="molecule type" value="Genomic_DNA"/>
</dbReference>
<protein>
    <recommendedName>
        <fullName evidence="2">BIG2 domain-containing protein</fullName>
    </recommendedName>
</protein>
<organism evidence="1">
    <name type="scientific">termite gut metagenome</name>
    <dbReference type="NCBI Taxonomy" id="433724"/>
    <lineage>
        <taxon>unclassified sequences</taxon>
        <taxon>metagenomes</taxon>
        <taxon>organismal metagenomes</taxon>
    </lineage>
</organism>
<comment type="caution">
    <text evidence="1">The sequence shown here is derived from an EMBL/GenBank/DDBJ whole genome shotgun (WGS) entry which is preliminary data.</text>
</comment>
<name>A0A5J4QGU2_9ZZZZ</name>
<proteinExistence type="predicted"/>
<evidence type="ECO:0000313" key="1">
    <source>
        <dbReference type="EMBL" id="KAA6319793.1"/>
    </source>
</evidence>
<accession>A0A5J4QGU2</accession>
<gene>
    <name evidence="1" type="ORF">EZS27_030349</name>
</gene>
<evidence type="ECO:0008006" key="2">
    <source>
        <dbReference type="Google" id="ProtNLM"/>
    </source>
</evidence>
<sequence>MGLLTLTGGRGKGKTRFISLPAPELPTQEPEEIPLELIVSCPEKINIRTTTQWQILTGILPEAAKQEVSFFVTGNSITVSDEGFISVTGQGASSLTVVSVRNPVLKKTVNIEVEKESVRLSGTAFRLTATGGLRLT</sequence>
<reference evidence="1" key="1">
    <citation type="submission" date="2019-03" db="EMBL/GenBank/DDBJ databases">
        <title>Single cell metagenomics reveals metabolic interactions within the superorganism composed of flagellate Streblomastix strix and complex community of Bacteroidetes bacteria on its surface.</title>
        <authorList>
            <person name="Treitli S.C."/>
            <person name="Kolisko M."/>
            <person name="Husnik F."/>
            <person name="Keeling P."/>
            <person name="Hampl V."/>
        </authorList>
    </citation>
    <scope>NUCLEOTIDE SEQUENCE</scope>
    <source>
        <strain evidence="1">STM</strain>
    </source>
</reference>